<name>A0A834XCY3_9FABA</name>
<keyword evidence="2" id="KW-1185">Reference proteome</keyword>
<dbReference type="InterPro" id="IPR006121">
    <property type="entry name" value="HMA_dom"/>
</dbReference>
<organism evidence="1 2">
    <name type="scientific">Senna tora</name>
    <dbReference type="NCBI Taxonomy" id="362788"/>
    <lineage>
        <taxon>Eukaryota</taxon>
        <taxon>Viridiplantae</taxon>
        <taxon>Streptophyta</taxon>
        <taxon>Embryophyta</taxon>
        <taxon>Tracheophyta</taxon>
        <taxon>Spermatophyta</taxon>
        <taxon>Magnoliopsida</taxon>
        <taxon>eudicotyledons</taxon>
        <taxon>Gunneridae</taxon>
        <taxon>Pentapetalae</taxon>
        <taxon>rosids</taxon>
        <taxon>fabids</taxon>
        <taxon>Fabales</taxon>
        <taxon>Fabaceae</taxon>
        <taxon>Caesalpinioideae</taxon>
        <taxon>Cassia clade</taxon>
        <taxon>Senna</taxon>
    </lineage>
</organism>
<comment type="caution">
    <text evidence="1">The sequence shown here is derived from an EMBL/GenBank/DDBJ whole genome shotgun (WGS) entry which is preliminary data.</text>
</comment>
<dbReference type="EMBL" id="JAAIUW010000002">
    <property type="protein sequence ID" value="KAF7842592.1"/>
    <property type="molecule type" value="Genomic_DNA"/>
</dbReference>
<protein>
    <submittedName>
        <fullName evidence="1">Copper-transporting ATPase PAA1, chloroplastic-like</fullName>
    </submittedName>
</protein>
<reference evidence="1" key="1">
    <citation type="submission" date="2020-09" db="EMBL/GenBank/DDBJ databases">
        <title>Genome-Enabled Discovery of Anthraquinone Biosynthesis in Senna tora.</title>
        <authorList>
            <person name="Kang S.-H."/>
            <person name="Pandey R.P."/>
            <person name="Lee C.-M."/>
            <person name="Sim J.-S."/>
            <person name="Jeong J.-T."/>
            <person name="Choi B.-S."/>
            <person name="Jung M."/>
            <person name="Ginzburg D."/>
            <person name="Zhao K."/>
            <person name="Won S.Y."/>
            <person name="Oh T.-J."/>
            <person name="Yu Y."/>
            <person name="Kim N.-H."/>
            <person name="Lee O.R."/>
            <person name="Lee T.-H."/>
            <person name="Bashyal P."/>
            <person name="Kim T.-S."/>
            <person name="Lee W.-H."/>
            <person name="Kawkins C."/>
            <person name="Kim C.-K."/>
            <person name="Kim J.S."/>
            <person name="Ahn B.O."/>
            <person name="Rhee S.Y."/>
            <person name="Sohng J.K."/>
        </authorList>
    </citation>
    <scope>NUCLEOTIDE SEQUENCE</scope>
    <source>
        <tissue evidence="1">Leaf</tissue>
    </source>
</reference>
<dbReference type="Proteomes" id="UP000634136">
    <property type="component" value="Unassembled WGS sequence"/>
</dbReference>
<dbReference type="Gene3D" id="3.30.70.100">
    <property type="match status" value="1"/>
</dbReference>
<dbReference type="CDD" id="cd00371">
    <property type="entry name" value="HMA"/>
    <property type="match status" value="1"/>
</dbReference>
<dbReference type="SUPFAM" id="SSF55008">
    <property type="entry name" value="HMA, heavy metal-associated domain"/>
    <property type="match status" value="1"/>
</dbReference>
<dbReference type="InterPro" id="IPR036163">
    <property type="entry name" value="HMA_dom_sf"/>
</dbReference>
<dbReference type="AlphaFoldDB" id="A0A834XCY3"/>
<evidence type="ECO:0000313" key="2">
    <source>
        <dbReference type="Proteomes" id="UP000634136"/>
    </source>
</evidence>
<accession>A0A834XCY3</accession>
<gene>
    <name evidence="1" type="ORF">G2W53_004890</name>
</gene>
<dbReference type="GO" id="GO:0046872">
    <property type="term" value="F:metal ion binding"/>
    <property type="evidence" value="ECO:0007669"/>
    <property type="project" value="InterPro"/>
</dbReference>
<dbReference type="OrthoDB" id="689350at2759"/>
<evidence type="ECO:0000313" key="1">
    <source>
        <dbReference type="EMBL" id="KAF7842592.1"/>
    </source>
</evidence>
<proteinExistence type="predicted"/>
<sequence>MDSTLSPSTPQMALSTSSLSHFPSTLPFNRTLKSFPTSASLASSVSFTSSPRSFCAISPAIRRRFRCVSAPAASGDANSDGADEVSAISPDVVVLDVGGMMCEGCADSVKRLLESRVGQRATVWPVPETKTESNWQKQLGGALAEHLTNCGFKSSPQVRKISNWAFGLVIPACPTELPLFKMSLECLNKRP</sequence>